<organism evidence="1 2">
    <name type="scientific">Dokdonia donghaensis DSW-1</name>
    <dbReference type="NCBI Taxonomy" id="1300343"/>
    <lineage>
        <taxon>Bacteria</taxon>
        <taxon>Pseudomonadati</taxon>
        <taxon>Bacteroidota</taxon>
        <taxon>Flavobacteriia</taxon>
        <taxon>Flavobacteriales</taxon>
        <taxon>Flavobacteriaceae</taxon>
        <taxon>Dokdonia</taxon>
    </lineage>
</organism>
<dbReference type="EMBL" id="JSAQ01000001">
    <property type="protein sequence ID" value="KGO07864.1"/>
    <property type="molecule type" value="Genomic_DNA"/>
</dbReference>
<dbReference type="Proteomes" id="UP000030140">
    <property type="component" value="Unassembled WGS sequence"/>
</dbReference>
<gene>
    <name evidence="1" type="ORF">NV36_14155</name>
</gene>
<sequence>MEKSEFLEQQVFAGLTPKNDGSGTDTAYQFSEVDFETVLDRAEHYGLGIYTIESFFKGTPYSTTTHEDLKKRATDHRWFKRAFLTSKTKQAGLTYSATYKVSPKLLARDTFQDEEE</sequence>
<keyword evidence="2" id="KW-1185">Reference proteome</keyword>
<dbReference type="KEGG" id="ddo:I597_1717"/>
<dbReference type="PATRIC" id="fig|1300343.5.peg.1724"/>
<evidence type="ECO:0000313" key="2">
    <source>
        <dbReference type="Proteomes" id="UP000030140"/>
    </source>
</evidence>
<protein>
    <submittedName>
        <fullName evidence="1">Uncharacterized protein</fullName>
    </submittedName>
</protein>
<dbReference type="RefSeq" id="WP_035328423.1">
    <property type="nucleotide sequence ID" value="NZ_CP015125.1"/>
</dbReference>
<comment type="caution">
    <text evidence="1">The sequence shown here is derived from an EMBL/GenBank/DDBJ whole genome shotgun (WGS) entry which is preliminary data.</text>
</comment>
<evidence type="ECO:0000313" key="1">
    <source>
        <dbReference type="EMBL" id="KGO07864.1"/>
    </source>
</evidence>
<dbReference type="OrthoDB" id="7066022at2"/>
<reference evidence="1 2" key="1">
    <citation type="submission" date="2014-10" db="EMBL/GenBank/DDBJ databases">
        <title>Draft genome sequence of the proteorhodopsin-containing marine bacterium Dokdonia donghaensis.</title>
        <authorList>
            <person name="Gomez-Consarnau L."/>
            <person name="Gonzalez J.M."/>
            <person name="Riedel T."/>
            <person name="Jaenicke S."/>
            <person name="Wagner-Doebler I."/>
            <person name="Fuhrman J.A."/>
        </authorList>
    </citation>
    <scope>NUCLEOTIDE SEQUENCE [LARGE SCALE GENOMIC DNA]</scope>
    <source>
        <strain evidence="1 2">DSW-1</strain>
    </source>
</reference>
<proteinExistence type="predicted"/>
<accession>A0A0A2GXA3</accession>
<name>A0A0A2GXA3_9FLAO</name>
<dbReference type="AlphaFoldDB" id="A0A0A2GXA3"/>